<dbReference type="InterPro" id="IPR029044">
    <property type="entry name" value="Nucleotide-diphossugar_trans"/>
</dbReference>
<feature type="transmembrane region" description="Helical" evidence="7">
    <location>
        <begin position="233"/>
        <end position="254"/>
    </location>
</feature>
<dbReference type="Proteomes" id="UP000248631">
    <property type="component" value="Unassembled WGS sequence"/>
</dbReference>
<evidence type="ECO:0000256" key="7">
    <source>
        <dbReference type="SAM" id="Phobius"/>
    </source>
</evidence>
<keyword evidence="3 9" id="KW-0808">Transferase</keyword>
<evidence type="ECO:0000256" key="3">
    <source>
        <dbReference type="ARBA" id="ARBA00022679"/>
    </source>
</evidence>
<sequence>MTALKTISLLVPFYNEGGGVETFARSISAILEQIPCYAFEIVCIDDGSKDSTLAELLAVQRRDPRFTIIELSRNFGKEAAMTAGIDSASGEAIIPIDADLQDPPELIGQMIELWEQGAEVVLARRIDRSSDSYLKRKTATLFYRFHNALSGIKIPENVGDYRLMDRVVAEAIKQLPERQRFMKGLFTWVGFKTVTLDYKRQARQVGATKFSGWKLWNFALEGITSFSTAPLKVMTYLGAMGTLITSLYAIYIVIKTLVHGVDLPGYASLLVAILFIGSLQLIGIGILGEYIGRIYMESKQRPIYVVRNRHQRITKEQNDAAGIPLHQLQQLRHG</sequence>
<evidence type="ECO:0000313" key="10">
    <source>
        <dbReference type="Proteomes" id="UP000248631"/>
    </source>
</evidence>
<evidence type="ECO:0000256" key="2">
    <source>
        <dbReference type="ARBA" id="ARBA00022676"/>
    </source>
</evidence>
<keyword evidence="6 7" id="KW-0472">Membrane</keyword>
<accession>A0ABX9C3P0</accession>
<name>A0ABX9C3P0_9BURK</name>
<feature type="domain" description="Glycosyltransferase 2-like" evidence="8">
    <location>
        <begin position="8"/>
        <end position="171"/>
    </location>
</feature>
<evidence type="ECO:0000313" key="9">
    <source>
        <dbReference type="EMBL" id="RAM65152.1"/>
    </source>
</evidence>
<organism evidence="9 10">
    <name type="scientific">Herbaspirillum rubrisubalbicans</name>
    <dbReference type="NCBI Taxonomy" id="80842"/>
    <lineage>
        <taxon>Bacteria</taxon>
        <taxon>Pseudomonadati</taxon>
        <taxon>Pseudomonadota</taxon>
        <taxon>Betaproteobacteria</taxon>
        <taxon>Burkholderiales</taxon>
        <taxon>Oxalobacteraceae</taxon>
        <taxon>Herbaspirillum</taxon>
    </lineage>
</organism>
<dbReference type="EMBL" id="JUGD01000009">
    <property type="protein sequence ID" value="RAM65152.1"/>
    <property type="molecule type" value="Genomic_DNA"/>
</dbReference>
<dbReference type="CDD" id="cd04187">
    <property type="entry name" value="DPM1_like_bac"/>
    <property type="match status" value="1"/>
</dbReference>
<protein>
    <submittedName>
        <fullName evidence="9">Bactoprenol glucosyl transferase</fullName>
    </submittedName>
</protein>
<evidence type="ECO:0000256" key="6">
    <source>
        <dbReference type="ARBA" id="ARBA00023136"/>
    </source>
</evidence>
<evidence type="ECO:0000256" key="4">
    <source>
        <dbReference type="ARBA" id="ARBA00022692"/>
    </source>
</evidence>
<feature type="transmembrane region" description="Helical" evidence="7">
    <location>
        <begin position="266"/>
        <end position="291"/>
    </location>
</feature>
<evidence type="ECO:0000259" key="8">
    <source>
        <dbReference type="Pfam" id="PF00535"/>
    </source>
</evidence>
<keyword evidence="5 7" id="KW-1133">Transmembrane helix</keyword>
<dbReference type="SUPFAM" id="SSF53448">
    <property type="entry name" value="Nucleotide-diphospho-sugar transferases"/>
    <property type="match status" value="1"/>
</dbReference>
<evidence type="ECO:0000256" key="5">
    <source>
        <dbReference type="ARBA" id="ARBA00022989"/>
    </source>
</evidence>
<keyword evidence="10" id="KW-1185">Reference proteome</keyword>
<dbReference type="InterPro" id="IPR001173">
    <property type="entry name" value="Glyco_trans_2-like"/>
</dbReference>
<keyword evidence="4 7" id="KW-0812">Transmembrane</keyword>
<comment type="subcellular location">
    <subcellularLocation>
        <location evidence="1">Membrane</location>
        <topology evidence="1">Multi-pass membrane protein</topology>
    </subcellularLocation>
</comment>
<dbReference type="PANTHER" id="PTHR48090:SF1">
    <property type="entry name" value="PROPHAGE BACTOPRENOL GLUCOSYL TRANSFERASE HOMOLOG"/>
    <property type="match status" value="1"/>
</dbReference>
<evidence type="ECO:0000256" key="1">
    <source>
        <dbReference type="ARBA" id="ARBA00004141"/>
    </source>
</evidence>
<dbReference type="RefSeq" id="WP_112068136.1">
    <property type="nucleotide sequence ID" value="NZ_JUGD01000009.1"/>
</dbReference>
<reference evidence="9 10" key="1">
    <citation type="submission" date="2014-12" db="EMBL/GenBank/DDBJ databases">
        <title>Complete genome sequence of Herbaspirillum rubrisubalbicans Os38.</title>
        <authorList>
            <person name="Chen M."/>
            <person name="An Q."/>
        </authorList>
    </citation>
    <scope>NUCLEOTIDE SEQUENCE [LARGE SCALE GENOMIC DNA]</scope>
    <source>
        <strain evidence="9 10">Os38</strain>
    </source>
</reference>
<dbReference type="Gene3D" id="3.90.550.10">
    <property type="entry name" value="Spore Coat Polysaccharide Biosynthesis Protein SpsA, Chain A"/>
    <property type="match status" value="1"/>
</dbReference>
<gene>
    <name evidence="9" type="ORF">RB24_07545</name>
</gene>
<dbReference type="Pfam" id="PF00535">
    <property type="entry name" value="Glycos_transf_2"/>
    <property type="match status" value="1"/>
</dbReference>
<dbReference type="InterPro" id="IPR050256">
    <property type="entry name" value="Glycosyltransferase_2"/>
</dbReference>
<dbReference type="GO" id="GO:0016740">
    <property type="term" value="F:transferase activity"/>
    <property type="evidence" value="ECO:0007669"/>
    <property type="project" value="UniProtKB-KW"/>
</dbReference>
<keyword evidence="2" id="KW-0328">Glycosyltransferase</keyword>
<dbReference type="PANTHER" id="PTHR48090">
    <property type="entry name" value="UNDECAPRENYL-PHOSPHATE 4-DEOXY-4-FORMAMIDO-L-ARABINOSE TRANSFERASE-RELATED"/>
    <property type="match status" value="1"/>
</dbReference>
<proteinExistence type="predicted"/>
<comment type="caution">
    <text evidence="9">The sequence shown here is derived from an EMBL/GenBank/DDBJ whole genome shotgun (WGS) entry which is preliminary data.</text>
</comment>